<dbReference type="AlphaFoldDB" id="F2JH07"/>
<proteinExistence type="predicted"/>
<gene>
    <name evidence="1" type="ordered locus">Clole_3664</name>
</gene>
<dbReference type="Proteomes" id="UP000008467">
    <property type="component" value="Chromosome"/>
</dbReference>
<organism evidence="1 2">
    <name type="scientific">Cellulosilyticum lentocellum (strain ATCC 49066 / DSM 5427 / NCIMB 11756 / RHM5)</name>
    <name type="common">Clostridium lentocellum</name>
    <dbReference type="NCBI Taxonomy" id="642492"/>
    <lineage>
        <taxon>Bacteria</taxon>
        <taxon>Bacillati</taxon>
        <taxon>Bacillota</taxon>
        <taxon>Clostridia</taxon>
        <taxon>Lachnospirales</taxon>
        <taxon>Cellulosilyticaceae</taxon>
        <taxon>Cellulosilyticum</taxon>
    </lineage>
</organism>
<name>F2JH07_CELLD</name>
<accession>F2JH07</accession>
<protein>
    <submittedName>
        <fullName evidence="1">Uncharacterized protein</fullName>
    </submittedName>
</protein>
<evidence type="ECO:0000313" key="1">
    <source>
        <dbReference type="EMBL" id="ADZ85347.1"/>
    </source>
</evidence>
<dbReference type="RefSeq" id="WP_013658623.1">
    <property type="nucleotide sequence ID" value="NC_015275.1"/>
</dbReference>
<evidence type="ECO:0000313" key="2">
    <source>
        <dbReference type="Proteomes" id="UP000008467"/>
    </source>
</evidence>
<dbReference type="KEGG" id="cle:Clole_3664"/>
<keyword evidence="2" id="KW-1185">Reference proteome</keyword>
<dbReference type="HOGENOM" id="CLU_3197681_0_0_9"/>
<reference evidence="1 2" key="1">
    <citation type="journal article" date="2011" name="J. Bacteriol.">
        <title>Complete genome sequence of the cellulose-degrading bacterium Cellulosilyticum lentocellum.</title>
        <authorList>
            <consortium name="US DOE Joint Genome Institute"/>
            <person name="Miller D.A."/>
            <person name="Suen G."/>
            <person name="Bruce D."/>
            <person name="Copeland A."/>
            <person name="Cheng J.F."/>
            <person name="Detter C."/>
            <person name="Goodwin L.A."/>
            <person name="Han C.S."/>
            <person name="Hauser L.J."/>
            <person name="Land M.L."/>
            <person name="Lapidus A."/>
            <person name="Lucas S."/>
            <person name="Meincke L."/>
            <person name="Pitluck S."/>
            <person name="Tapia R."/>
            <person name="Teshima H."/>
            <person name="Woyke T."/>
            <person name="Fox B.G."/>
            <person name="Angert E.R."/>
            <person name="Currie C.R."/>
        </authorList>
    </citation>
    <scope>NUCLEOTIDE SEQUENCE [LARGE SCALE GENOMIC DNA]</scope>
    <source>
        <strain evidence="2">ATCC 49066 / DSM 5427 / NCIMB 11756 / RHM5</strain>
    </source>
</reference>
<dbReference type="EMBL" id="CP002582">
    <property type="protein sequence ID" value="ADZ85347.1"/>
    <property type="molecule type" value="Genomic_DNA"/>
</dbReference>
<sequence length="45" mass="5213">MKKIKEVNKVEHFKELSKREKQKISGGALAYCSAVMREFISIFIP</sequence>
<dbReference type="STRING" id="642492.Clole_3664"/>